<evidence type="ECO:0000256" key="9">
    <source>
        <dbReference type="ARBA" id="ARBA00048233"/>
    </source>
</evidence>
<protein>
    <recommendedName>
        <fullName evidence="3">tyrosinase</fullName>
        <ecNumber evidence="3">1.14.18.1</ecNumber>
    </recommendedName>
</protein>
<keyword evidence="4" id="KW-0479">Metal-binding</keyword>
<feature type="region of interest" description="Disordered" evidence="11">
    <location>
        <begin position="648"/>
        <end position="679"/>
    </location>
</feature>
<dbReference type="InterPro" id="IPR008922">
    <property type="entry name" value="Di-copper_centre_dom_sf"/>
</dbReference>
<sequence>MIISMRHQLDSRVYADDDGRVAGYPSPHVCHIGGPGDSEPTLHHLVLANRPPVRRELRDMKRNHPKEWTLFLLGLEKFQNTDESHPLSWFQIAVEPYTNWPVQDWPKDADPSMKDAYQWQGFCTHSSILFLPWHRPYLALFETELRRHVKDAAEDYTDDEGRAAYIEAAKSFRLPYWDWALPADKDNGVVPREALIDAKHNIAFPNSRGVKKFARNPLASYKFGSEGTKDRNINLYSKVNGTVRWPNDDGTMTDEAGMNNKLLSFLTMTERLKSAPNNGKVYEKGKNLTERVLYLLQSYDSFGPISSNSFIKRNEEFESWGSLEDIHNSIHSLVGTGGHMNFQAVAAFDPIFWLHHANIDRLFAIWQAIWDRDGNAKDKYVTEQDAWPGKGSGGTFSNSWKSHDSIDTKLTPFTRSEDGTMWTSRDIRKTNTFGYVYPETQSWLHPTTADIFQKLKDTYPNASLANNIKADKDKALSFVTAMQQVEVPVERALADLVQGNQYLEWLVDIRAKKHTLGGNFVVHVFLGNPDDENSFLYIADPNHVAIFSTFGTDDTTGCQNCKSGQEAHLEVTGQIPLTLALVERYFAGKLDGITSDDVIPYLQKNLHWRVTDQSGVRGSRANVDGLLVSVVSNEVTLPDGPEALPQYAPNVHPWPAATTRENGEGRGRGTGLPADLVSV</sequence>
<feature type="domain" description="Tyrosinase copper-binding" evidence="13">
    <location>
        <begin position="349"/>
        <end position="360"/>
    </location>
</feature>
<evidence type="ECO:0000256" key="10">
    <source>
        <dbReference type="ARBA" id="ARBA00048881"/>
    </source>
</evidence>
<dbReference type="Pfam" id="PF18132">
    <property type="entry name" value="Tyrosinase_C"/>
    <property type="match status" value="1"/>
</dbReference>
<evidence type="ECO:0000256" key="1">
    <source>
        <dbReference type="ARBA" id="ARBA00001973"/>
    </source>
</evidence>
<dbReference type="InterPro" id="IPR002227">
    <property type="entry name" value="Tyrosinase_Cu-bd"/>
</dbReference>
<organism evidence="14 15">
    <name type="scientific">Massariosphaeria phaeospora</name>
    <dbReference type="NCBI Taxonomy" id="100035"/>
    <lineage>
        <taxon>Eukaryota</taxon>
        <taxon>Fungi</taxon>
        <taxon>Dikarya</taxon>
        <taxon>Ascomycota</taxon>
        <taxon>Pezizomycotina</taxon>
        <taxon>Dothideomycetes</taxon>
        <taxon>Pleosporomycetidae</taxon>
        <taxon>Pleosporales</taxon>
        <taxon>Pleosporales incertae sedis</taxon>
        <taxon>Massariosphaeria</taxon>
    </lineage>
</organism>
<dbReference type="OrthoDB" id="6132182at2759"/>
<evidence type="ECO:0000313" key="15">
    <source>
        <dbReference type="Proteomes" id="UP000481861"/>
    </source>
</evidence>
<evidence type="ECO:0000256" key="11">
    <source>
        <dbReference type="SAM" id="MobiDB-lite"/>
    </source>
</evidence>
<comment type="similarity">
    <text evidence="2">Belongs to the tyrosinase family.</text>
</comment>
<comment type="catalytic activity">
    <reaction evidence="9">
        <text>2 L-dopa + O2 = 2 L-dopaquinone + 2 H2O</text>
        <dbReference type="Rhea" id="RHEA:34287"/>
        <dbReference type="ChEBI" id="CHEBI:15377"/>
        <dbReference type="ChEBI" id="CHEBI:15379"/>
        <dbReference type="ChEBI" id="CHEBI:57504"/>
        <dbReference type="ChEBI" id="CHEBI:57924"/>
        <dbReference type="EC" id="1.14.18.1"/>
    </reaction>
</comment>
<dbReference type="PRINTS" id="PR00092">
    <property type="entry name" value="TYROSINASE"/>
</dbReference>
<dbReference type="GO" id="GO:0004503">
    <property type="term" value="F:tyrosinase activity"/>
    <property type="evidence" value="ECO:0007669"/>
    <property type="project" value="UniProtKB-EC"/>
</dbReference>
<comment type="catalytic activity">
    <reaction evidence="10">
        <text>L-tyrosine + O2 = L-dopaquinone + H2O</text>
        <dbReference type="Rhea" id="RHEA:18117"/>
        <dbReference type="ChEBI" id="CHEBI:15377"/>
        <dbReference type="ChEBI" id="CHEBI:15379"/>
        <dbReference type="ChEBI" id="CHEBI:57924"/>
        <dbReference type="ChEBI" id="CHEBI:58315"/>
        <dbReference type="EC" id="1.14.18.1"/>
    </reaction>
</comment>
<dbReference type="SUPFAM" id="SSF48056">
    <property type="entry name" value="Di-copper centre-containing domain"/>
    <property type="match status" value="1"/>
</dbReference>
<evidence type="ECO:0000256" key="3">
    <source>
        <dbReference type="ARBA" id="ARBA00011906"/>
    </source>
</evidence>
<dbReference type="Gene3D" id="1.10.1280.10">
    <property type="entry name" value="Di-copper center containing domain from catechol oxidase"/>
    <property type="match status" value="1"/>
</dbReference>
<dbReference type="PANTHER" id="PTHR11474">
    <property type="entry name" value="TYROSINASE FAMILY MEMBER"/>
    <property type="match status" value="1"/>
</dbReference>
<gene>
    <name evidence="14" type="ORF">BDV95DRAFT_632307</name>
</gene>
<evidence type="ECO:0000256" key="2">
    <source>
        <dbReference type="ARBA" id="ARBA00009928"/>
    </source>
</evidence>
<evidence type="ECO:0000259" key="13">
    <source>
        <dbReference type="PROSITE" id="PS00498"/>
    </source>
</evidence>
<comment type="caution">
    <text evidence="14">The sequence shown here is derived from an EMBL/GenBank/DDBJ whole genome shotgun (WGS) entry which is preliminary data.</text>
</comment>
<evidence type="ECO:0000259" key="12">
    <source>
        <dbReference type="PROSITE" id="PS00497"/>
    </source>
</evidence>
<evidence type="ECO:0000256" key="4">
    <source>
        <dbReference type="ARBA" id="ARBA00022723"/>
    </source>
</evidence>
<keyword evidence="5" id="KW-0560">Oxidoreductase</keyword>
<accession>A0A7C8M1Q1</accession>
<dbReference type="PROSITE" id="PS00497">
    <property type="entry name" value="TYROSINASE_1"/>
    <property type="match status" value="1"/>
</dbReference>
<dbReference type="Pfam" id="PF00264">
    <property type="entry name" value="Tyrosinase"/>
    <property type="match status" value="1"/>
</dbReference>
<evidence type="ECO:0000256" key="5">
    <source>
        <dbReference type="ARBA" id="ARBA00023002"/>
    </source>
</evidence>
<comment type="cofactor">
    <cofactor evidence="1">
        <name>Cu(2+)</name>
        <dbReference type="ChEBI" id="CHEBI:29036"/>
    </cofactor>
</comment>
<feature type="domain" description="Tyrosinase copper-binding" evidence="12">
    <location>
        <begin position="125"/>
        <end position="142"/>
    </location>
</feature>
<dbReference type="InterPro" id="IPR041640">
    <property type="entry name" value="Tyrosinase_C"/>
</dbReference>
<evidence type="ECO:0000256" key="7">
    <source>
        <dbReference type="ARBA" id="ARBA00023033"/>
    </source>
</evidence>
<dbReference type="PROSITE" id="PS00498">
    <property type="entry name" value="TYROSINASE_2"/>
    <property type="match status" value="1"/>
</dbReference>
<evidence type="ECO:0000256" key="8">
    <source>
        <dbReference type="ARBA" id="ARBA00023101"/>
    </source>
</evidence>
<dbReference type="EMBL" id="JAADJZ010000033">
    <property type="protein sequence ID" value="KAF2865458.1"/>
    <property type="molecule type" value="Genomic_DNA"/>
</dbReference>
<dbReference type="GO" id="GO:0046872">
    <property type="term" value="F:metal ion binding"/>
    <property type="evidence" value="ECO:0007669"/>
    <property type="project" value="UniProtKB-KW"/>
</dbReference>
<dbReference type="InterPro" id="IPR050316">
    <property type="entry name" value="Tyrosinase/Hemocyanin"/>
</dbReference>
<dbReference type="PANTHER" id="PTHR11474:SF76">
    <property type="entry name" value="SHKT DOMAIN-CONTAINING PROTEIN"/>
    <property type="match status" value="1"/>
</dbReference>
<reference evidence="14 15" key="1">
    <citation type="submission" date="2020-01" db="EMBL/GenBank/DDBJ databases">
        <authorList>
            <consortium name="DOE Joint Genome Institute"/>
            <person name="Haridas S."/>
            <person name="Albert R."/>
            <person name="Binder M."/>
            <person name="Bloem J."/>
            <person name="Labutti K."/>
            <person name="Salamov A."/>
            <person name="Andreopoulos B."/>
            <person name="Baker S.E."/>
            <person name="Barry K."/>
            <person name="Bills G."/>
            <person name="Bluhm B.H."/>
            <person name="Cannon C."/>
            <person name="Castanera R."/>
            <person name="Culley D.E."/>
            <person name="Daum C."/>
            <person name="Ezra D."/>
            <person name="Gonzalez J.B."/>
            <person name="Henrissat B."/>
            <person name="Kuo A."/>
            <person name="Liang C."/>
            <person name="Lipzen A."/>
            <person name="Lutzoni F."/>
            <person name="Magnuson J."/>
            <person name="Mondo S."/>
            <person name="Nolan M."/>
            <person name="Ohm R."/>
            <person name="Pangilinan J."/>
            <person name="Park H.-J.H."/>
            <person name="Ramirez L."/>
            <person name="Alfaro M."/>
            <person name="Sun H."/>
            <person name="Tritt A."/>
            <person name="Yoshinaga Y."/>
            <person name="Zwiers L.-H.L."/>
            <person name="Turgeon B.G."/>
            <person name="Goodwin S.B."/>
            <person name="Spatafora J.W."/>
            <person name="Crous P.W."/>
            <person name="Grigoriev I.V."/>
        </authorList>
    </citation>
    <scope>NUCLEOTIDE SEQUENCE [LARGE SCALE GENOMIC DNA]</scope>
    <source>
        <strain evidence="14 15">CBS 611.86</strain>
    </source>
</reference>
<dbReference type="GO" id="GO:0042438">
    <property type="term" value="P:melanin biosynthetic process"/>
    <property type="evidence" value="ECO:0007669"/>
    <property type="project" value="UniProtKB-KW"/>
</dbReference>
<dbReference type="Gene3D" id="2.60.310.20">
    <property type="match status" value="1"/>
</dbReference>
<name>A0A7C8M1Q1_9PLEO</name>
<evidence type="ECO:0000256" key="6">
    <source>
        <dbReference type="ARBA" id="ARBA00023008"/>
    </source>
</evidence>
<dbReference type="Proteomes" id="UP000481861">
    <property type="component" value="Unassembled WGS sequence"/>
</dbReference>
<proteinExistence type="inferred from homology"/>
<dbReference type="AlphaFoldDB" id="A0A7C8M1Q1"/>
<keyword evidence="15" id="KW-1185">Reference proteome</keyword>
<evidence type="ECO:0000313" key="14">
    <source>
        <dbReference type="EMBL" id="KAF2865458.1"/>
    </source>
</evidence>
<dbReference type="EC" id="1.14.18.1" evidence="3"/>
<keyword evidence="7" id="KW-0503">Monooxygenase</keyword>
<keyword evidence="6" id="KW-0186">Copper</keyword>
<keyword evidence="8" id="KW-0470">Melanin biosynthesis</keyword>